<dbReference type="Gene3D" id="3.40.50.620">
    <property type="entry name" value="HUPs"/>
    <property type="match status" value="1"/>
</dbReference>
<evidence type="ECO:0000256" key="4">
    <source>
        <dbReference type="ARBA" id="ARBA00022741"/>
    </source>
</evidence>
<evidence type="ECO:0000313" key="11">
    <source>
        <dbReference type="Proteomes" id="UP000224076"/>
    </source>
</evidence>
<dbReference type="GO" id="GO:0005524">
    <property type="term" value="F:ATP binding"/>
    <property type="evidence" value="ECO:0007669"/>
    <property type="project" value="UniProtKB-KW"/>
</dbReference>
<evidence type="ECO:0000256" key="9">
    <source>
        <dbReference type="ARBA" id="ARBA00047890"/>
    </source>
</evidence>
<gene>
    <name evidence="10" type="ORF">COK86_30505</name>
</gene>
<dbReference type="InterPro" id="IPR014729">
    <property type="entry name" value="Rossmann-like_a/b/a_fold"/>
</dbReference>
<evidence type="ECO:0000256" key="8">
    <source>
        <dbReference type="ARBA" id="ARBA00039149"/>
    </source>
</evidence>
<dbReference type="EC" id="6.3.4.20" evidence="8"/>
<dbReference type="GO" id="GO:0046872">
    <property type="term" value="F:metal ion binding"/>
    <property type="evidence" value="ECO:0007669"/>
    <property type="project" value="UniProtKB-KW"/>
</dbReference>
<dbReference type="RefSeq" id="WP_180230894.1">
    <property type="nucleotide sequence ID" value="NZ_NVDG01000173.1"/>
</dbReference>
<dbReference type="PANTHER" id="PTHR42914">
    <property type="entry name" value="7-CYANO-7-DEAZAGUANINE SYNTHASE"/>
    <property type="match status" value="1"/>
</dbReference>
<sequence length="48" mass="5372">MNKKAVIILSGGLDSATCMGIAHNEGYELHPLTFNYGQRHYIEVKYST</sequence>
<keyword evidence="3" id="KW-0479">Metal-binding</keyword>
<keyword evidence="5" id="KW-0862">Zinc</keyword>
<comment type="caution">
    <text evidence="10">The sequence shown here is derived from an EMBL/GenBank/DDBJ whole genome shotgun (WGS) entry which is preliminary data.</text>
</comment>
<keyword evidence="6" id="KW-0067">ATP-binding</keyword>
<organism evidence="10 11">
    <name type="scientific">Bacillus cereus</name>
    <dbReference type="NCBI Taxonomy" id="1396"/>
    <lineage>
        <taxon>Bacteria</taxon>
        <taxon>Bacillati</taxon>
        <taxon>Bacillota</taxon>
        <taxon>Bacilli</taxon>
        <taxon>Bacillales</taxon>
        <taxon>Bacillaceae</taxon>
        <taxon>Bacillus</taxon>
        <taxon>Bacillus cereus group</taxon>
    </lineage>
</organism>
<evidence type="ECO:0000256" key="5">
    <source>
        <dbReference type="ARBA" id="ARBA00022833"/>
    </source>
</evidence>
<comment type="pathway">
    <text evidence="1">Purine metabolism; 7-cyano-7-deazaguanine biosynthesis.</text>
</comment>
<dbReference type="EMBL" id="NVDG01000173">
    <property type="protein sequence ID" value="PFU35766.1"/>
    <property type="molecule type" value="Genomic_DNA"/>
</dbReference>
<keyword evidence="4" id="KW-0547">Nucleotide-binding</keyword>
<proteinExistence type="inferred from homology"/>
<evidence type="ECO:0000256" key="3">
    <source>
        <dbReference type="ARBA" id="ARBA00022723"/>
    </source>
</evidence>
<evidence type="ECO:0000256" key="7">
    <source>
        <dbReference type="ARBA" id="ARBA00037993"/>
    </source>
</evidence>
<accession>A0A2B3TMC5</accession>
<dbReference type="GO" id="GO:0016874">
    <property type="term" value="F:ligase activity"/>
    <property type="evidence" value="ECO:0007669"/>
    <property type="project" value="UniProtKB-KW"/>
</dbReference>
<dbReference type="InterPro" id="IPR018317">
    <property type="entry name" value="QueC"/>
</dbReference>
<comment type="catalytic activity">
    <reaction evidence="9">
        <text>7-carboxy-7-carbaguanine + NH4(+) + 2 ATP = 7-cyano-7-carbaguanine + 2 AMP + 2 diphosphate + 2 H(+)</text>
        <dbReference type="Rhea" id="RHEA:27982"/>
        <dbReference type="ChEBI" id="CHEBI:15378"/>
        <dbReference type="ChEBI" id="CHEBI:28938"/>
        <dbReference type="ChEBI" id="CHEBI:30616"/>
        <dbReference type="ChEBI" id="CHEBI:33019"/>
        <dbReference type="ChEBI" id="CHEBI:45075"/>
        <dbReference type="ChEBI" id="CHEBI:61036"/>
        <dbReference type="ChEBI" id="CHEBI:456215"/>
        <dbReference type="EC" id="6.3.4.20"/>
    </reaction>
</comment>
<dbReference type="PANTHER" id="PTHR42914:SF1">
    <property type="entry name" value="7-CYANO-7-DEAZAGUANINE SYNTHASE"/>
    <property type="match status" value="1"/>
</dbReference>
<evidence type="ECO:0000256" key="6">
    <source>
        <dbReference type="ARBA" id="ARBA00022840"/>
    </source>
</evidence>
<dbReference type="Proteomes" id="UP000224076">
    <property type="component" value="Unassembled WGS sequence"/>
</dbReference>
<dbReference type="Pfam" id="PF06508">
    <property type="entry name" value="QueC"/>
    <property type="match status" value="1"/>
</dbReference>
<reference evidence="10 11" key="1">
    <citation type="submission" date="2017-09" db="EMBL/GenBank/DDBJ databases">
        <title>Large-scale bioinformatics analysis of Bacillus genomes uncovers conserved roles of natural products in bacterial physiology.</title>
        <authorList>
            <consortium name="Agbiome Team Llc"/>
            <person name="Bleich R.M."/>
            <person name="Grubbs K.J."/>
            <person name="Santa Maria K.C."/>
            <person name="Allen S.E."/>
            <person name="Farag S."/>
            <person name="Shank E.A."/>
            <person name="Bowers A."/>
        </authorList>
    </citation>
    <scope>NUCLEOTIDE SEQUENCE [LARGE SCALE GENOMIC DNA]</scope>
    <source>
        <strain evidence="10 11">AFS061806</strain>
    </source>
</reference>
<evidence type="ECO:0000256" key="1">
    <source>
        <dbReference type="ARBA" id="ARBA00005061"/>
    </source>
</evidence>
<comment type="similarity">
    <text evidence="7">Belongs to the QueC family.</text>
</comment>
<feature type="non-terminal residue" evidence="10">
    <location>
        <position position="48"/>
    </location>
</feature>
<keyword evidence="2" id="KW-0436">Ligase</keyword>
<name>A0A2B3TMC5_BACCE</name>
<evidence type="ECO:0000313" key="10">
    <source>
        <dbReference type="EMBL" id="PFU35766.1"/>
    </source>
</evidence>
<evidence type="ECO:0000256" key="2">
    <source>
        <dbReference type="ARBA" id="ARBA00022598"/>
    </source>
</evidence>
<protein>
    <recommendedName>
        <fullName evidence="8">7-cyano-7-deazaguanine synthase</fullName>
        <ecNumber evidence="8">6.3.4.20</ecNumber>
    </recommendedName>
</protein>
<dbReference type="AlphaFoldDB" id="A0A2B3TMC5"/>
<dbReference type="SUPFAM" id="SSF52402">
    <property type="entry name" value="Adenine nucleotide alpha hydrolases-like"/>
    <property type="match status" value="1"/>
</dbReference>